<dbReference type="EMBL" id="RQGF01000028">
    <property type="protein sequence ID" value="TGL61012.1"/>
    <property type="molecule type" value="Genomic_DNA"/>
</dbReference>
<sequence>MFEKKVFIIILLFLYFCKPSEQSSGNPTSLDHETIRIEFIDEKTVKVRVDFFFSGLSLDGQELAFPETPSFPLRKFEVSYNDQFYSINRRTAGKGKTYVLGKEQYPSIFPFTVSKIEPDEHGFRHLIVSYEFTPPYFSSKAKNDQPAGYYLEYIMKTGETWKGAISDVKASIHTGKLLCENLFLLEGSISGECVSENIWESHITNLEPKNDYKLILKD</sequence>
<reference evidence="1" key="1">
    <citation type="journal article" date="2019" name="PLoS Negl. Trop. Dis.">
        <title>Revisiting the worldwide diversity of Leptospira species in the environment.</title>
        <authorList>
            <person name="Vincent A.T."/>
            <person name="Schiettekatte O."/>
            <person name="Bourhy P."/>
            <person name="Veyrier F.J."/>
            <person name="Picardeau M."/>
        </authorList>
    </citation>
    <scope>NUCLEOTIDE SEQUENCE [LARGE SCALE GENOMIC DNA]</scope>
    <source>
        <strain evidence="1">201702455</strain>
    </source>
</reference>
<gene>
    <name evidence="1" type="ORF">EHQ64_14550</name>
</gene>
<dbReference type="RefSeq" id="WP_135650389.1">
    <property type="nucleotide sequence ID" value="NZ_RQGF01000028.1"/>
</dbReference>
<dbReference type="Gene3D" id="2.60.40.3680">
    <property type="match status" value="1"/>
</dbReference>
<evidence type="ECO:0000313" key="1">
    <source>
        <dbReference type="EMBL" id="TGL61012.1"/>
    </source>
</evidence>
<name>A0A4V3JRN9_9LEPT</name>
<evidence type="ECO:0008006" key="3">
    <source>
        <dbReference type="Google" id="ProtNLM"/>
    </source>
</evidence>
<protein>
    <recommendedName>
        <fullName evidence="3">DUF2207 domain-containing protein</fullName>
    </recommendedName>
</protein>
<dbReference type="Proteomes" id="UP000297762">
    <property type="component" value="Unassembled WGS sequence"/>
</dbReference>
<proteinExistence type="predicted"/>
<evidence type="ECO:0000313" key="2">
    <source>
        <dbReference type="Proteomes" id="UP000297762"/>
    </source>
</evidence>
<keyword evidence="2" id="KW-1185">Reference proteome</keyword>
<organism evidence="1 2">
    <name type="scientific">Leptospira sarikeiensis</name>
    <dbReference type="NCBI Taxonomy" id="2484943"/>
    <lineage>
        <taxon>Bacteria</taxon>
        <taxon>Pseudomonadati</taxon>
        <taxon>Spirochaetota</taxon>
        <taxon>Spirochaetia</taxon>
        <taxon>Leptospirales</taxon>
        <taxon>Leptospiraceae</taxon>
        <taxon>Leptospira</taxon>
    </lineage>
</organism>
<dbReference type="OrthoDB" id="361748at2"/>
<comment type="caution">
    <text evidence="1">The sequence shown here is derived from an EMBL/GenBank/DDBJ whole genome shotgun (WGS) entry which is preliminary data.</text>
</comment>
<accession>A0A4V3JRN9</accession>
<dbReference type="AlphaFoldDB" id="A0A4V3JRN9"/>